<evidence type="ECO:0000313" key="4">
    <source>
        <dbReference type="EMBL" id="WGT47087.1"/>
    </source>
</evidence>
<protein>
    <submittedName>
        <fullName evidence="4">Glycoside hydrolase family 130 protein</fullName>
    </submittedName>
</protein>
<dbReference type="CDD" id="cd08993">
    <property type="entry name" value="GH130"/>
    <property type="match status" value="1"/>
</dbReference>
<organism evidence="4 5">
    <name type="scientific">Tessaracoccus lacteus</name>
    <dbReference type="NCBI Taxonomy" id="3041766"/>
    <lineage>
        <taxon>Bacteria</taxon>
        <taxon>Bacillati</taxon>
        <taxon>Actinomycetota</taxon>
        <taxon>Actinomycetes</taxon>
        <taxon>Propionibacteriales</taxon>
        <taxon>Propionibacteriaceae</taxon>
        <taxon>Tessaracoccus</taxon>
    </lineage>
</organism>
<keyword evidence="2" id="KW-0808">Transferase</keyword>
<keyword evidence="5" id="KW-1185">Reference proteome</keyword>
<dbReference type="EMBL" id="CP123967">
    <property type="protein sequence ID" value="WGT47087.1"/>
    <property type="molecule type" value="Genomic_DNA"/>
</dbReference>
<gene>
    <name evidence="4" type="ORF">QH948_13380</name>
</gene>
<dbReference type="Proteomes" id="UP001244136">
    <property type="component" value="Chromosome"/>
</dbReference>
<dbReference type="Gene3D" id="2.115.10.20">
    <property type="entry name" value="Glycosyl hydrolase domain, family 43"/>
    <property type="match status" value="1"/>
</dbReference>
<evidence type="ECO:0000256" key="2">
    <source>
        <dbReference type="ARBA" id="ARBA00022679"/>
    </source>
</evidence>
<dbReference type="SUPFAM" id="SSF75005">
    <property type="entry name" value="Arabinanase/levansucrase/invertase"/>
    <property type="match status" value="1"/>
</dbReference>
<dbReference type="PIRSF" id="PIRSF016202">
    <property type="entry name" value="PH1107"/>
    <property type="match status" value="1"/>
</dbReference>
<name>A0ABY8PX56_9ACTN</name>
<dbReference type="RefSeq" id="WP_281144827.1">
    <property type="nucleotide sequence ID" value="NZ_CP123967.1"/>
</dbReference>
<dbReference type="InterPro" id="IPR023296">
    <property type="entry name" value="Glyco_hydro_beta-prop_sf"/>
</dbReference>
<dbReference type="PANTHER" id="PTHR34106:SF1">
    <property type="entry name" value="1,4-BETA-MANNOSYL-N-ACETYLGLUCOSAMINE PHOSPHORYLASE"/>
    <property type="match status" value="1"/>
</dbReference>
<comment type="similarity">
    <text evidence="3">Belongs to the glycosyl hydrolase 130 family.</text>
</comment>
<keyword evidence="4" id="KW-0378">Hydrolase</keyword>
<dbReference type="PANTHER" id="PTHR34106">
    <property type="entry name" value="GLYCOSIDASE"/>
    <property type="match status" value="1"/>
</dbReference>
<evidence type="ECO:0000256" key="3">
    <source>
        <dbReference type="ARBA" id="ARBA00024356"/>
    </source>
</evidence>
<evidence type="ECO:0000256" key="1">
    <source>
        <dbReference type="ARBA" id="ARBA00022676"/>
    </source>
</evidence>
<proteinExistence type="inferred from homology"/>
<keyword evidence="1" id="KW-0328">Glycosyltransferase</keyword>
<dbReference type="Pfam" id="PF04041">
    <property type="entry name" value="Glyco_hydro_130"/>
    <property type="match status" value="1"/>
</dbReference>
<accession>A0ABY8PX56</accession>
<dbReference type="GO" id="GO:0016787">
    <property type="term" value="F:hydrolase activity"/>
    <property type="evidence" value="ECO:0007669"/>
    <property type="project" value="UniProtKB-KW"/>
</dbReference>
<sequence length="327" mass="36157">MPWQDRPEGCTDALWRYSENPILGWNPTPSTARIYNSAVVPFGDGFAGVFRADHRTGTAAIHVGFSSDALSWDIRDEPIRWVDEQGEPYQPSYAYDPRVVEIDGRFYVCWCTEFGGAALGLGYTDDFETFVRLENPVTPFNRNGVLFPRQIDGTYRLLTRPSDSGHTPFGDIFVSQSPDLTHWGRHRRVMTSNKSTWWQSVKIGAGPTPIETSEGWLVFYHGVSGTANGMVYSLGAALLDLENPEKVLYRSRGYLLTPEREYETTGFVPNVIFPCAALCDGDTGRLAIYYGAADTYSAIAFGTIDGIVAALKADSELAPGDADSFRG</sequence>
<reference evidence="4 5" key="1">
    <citation type="journal article" date="2008" name="Int. J. Syst. Evol. Microbiol.">
        <title>Tessaracoccus flavescens sp. nov., isolated from marine sediment.</title>
        <authorList>
            <person name="Lee D.W."/>
            <person name="Lee S.D."/>
        </authorList>
    </citation>
    <scope>NUCLEOTIDE SEQUENCE [LARGE SCALE GENOMIC DNA]</scope>
    <source>
        <strain evidence="4 5">T21</strain>
    </source>
</reference>
<dbReference type="InterPro" id="IPR007184">
    <property type="entry name" value="Mannoside_phosphorylase"/>
</dbReference>
<evidence type="ECO:0000313" key="5">
    <source>
        <dbReference type="Proteomes" id="UP001244136"/>
    </source>
</evidence>